<dbReference type="GO" id="GO:0005524">
    <property type="term" value="F:ATP binding"/>
    <property type="evidence" value="ECO:0007669"/>
    <property type="project" value="UniProtKB-KW"/>
</dbReference>
<keyword evidence="4 6" id="KW-0067">ATP-binding</keyword>
<dbReference type="AlphaFoldDB" id="A0A6N9I438"/>
<keyword evidence="3" id="KW-0547">Nucleotide-binding</keyword>
<evidence type="ECO:0000256" key="1">
    <source>
        <dbReference type="ARBA" id="ARBA00005417"/>
    </source>
</evidence>
<dbReference type="InterPro" id="IPR003439">
    <property type="entry name" value="ABC_transporter-like_ATP-bd"/>
</dbReference>
<gene>
    <name evidence="6" type="ORF">GB993_08850</name>
</gene>
<dbReference type="SUPFAM" id="SSF52540">
    <property type="entry name" value="P-loop containing nucleoside triphosphate hydrolases"/>
    <property type="match status" value="1"/>
</dbReference>
<evidence type="ECO:0000256" key="2">
    <source>
        <dbReference type="ARBA" id="ARBA00022448"/>
    </source>
</evidence>
<dbReference type="GO" id="GO:0016887">
    <property type="term" value="F:ATP hydrolysis activity"/>
    <property type="evidence" value="ECO:0007669"/>
    <property type="project" value="InterPro"/>
</dbReference>
<dbReference type="PANTHER" id="PTHR43335:SF4">
    <property type="entry name" value="ABC TRANSPORTER, ATP-BINDING PROTEIN"/>
    <property type="match status" value="1"/>
</dbReference>
<dbReference type="InterPro" id="IPR003593">
    <property type="entry name" value="AAA+_ATPase"/>
</dbReference>
<sequence>MAEAVLTVKNLNKSFGRKQVLHKISFSCQSGRIVGLVGANGAGKTTIMKAVLSLTSSTGEVTIDGQKSTFDHHPVLDEVGALIEYPGIYPYLSGRDHLKLFAMGNKNTQDIQALVDALNMNKYIDTKARSYSLGMKQKLGIAMAFLNDPKLVILDEPMNGLDPQATKELRDLIIAKRDEGVTFLISSHILSELQKLAEDLIIIDHGKIVQETTMDALLESNNHFVVVSTTDDVKAKQVLSEAGYKLVGDVEVKIQTKTDDAVADVLKTLSDNQVTVTDVQHQDEDLEGSVLKLLESEDQK</sequence>
<reference evidence="6 7" key="1">
    <citation type="journal article" date="2019" name="Appl. Environ. Microbiol.">
        <title>Genetic determinants of hydroxycinnamic acid metabolism in heterofermentative lactobacilli.</title>
        <authorList>
            <person name="Gaur G."/>
            <person name="Oh J.H."/>
            <person name="Filannino P."/>
            <person name="Gobbetti M."/>
            <person name="van Pijkeren J.P."/>
            <person name="Ganzle M.G."/>
        </authorList>
    </citation>
    <scope>NUCLEOTIDE SEQUENCE [LARGE SCALE GENOMIC DNA]</scope>
    <source>
        <strain evidence="6 7">C5</strain>
    </source>
</reference>
<comment type="similarity">
    <text evidence="1">Belongs to the ABC transporter superfamily.</text>
</comment>
<proteinExistence type="inferred from homology"/>
<dbReference type="InterPro" id="IPR017871">
    <property type="entry name" value="ABC_transporter-like_CS"/>
</dbReference>
<dbReference type="PANTHER" id="PTHR43335">
    <property type="entry name" value="ABC TRANSPORTER, ATP-BINDING PROTEIN"/>
    <property type="match status" value="1"/>
</dbReference>
<evidence type="ECO:0000256" key="3">
    <source>
        <dbReference type="ARBA" id="ARBA00022741"/>
    </source>
</evidence>
<dbReference type="InterPro" id="IPR027417">
    <property type="entry name" value="P-loop_NTPase"/>
</dbReference>
<dbReference type="EMBL" id="WEZQ01000017">
    <property type="protein sequence ID" value="MYV17609.1"/>
    <property type="molecule type" value="Genomic_DNA"/>
</dbReference>
<feature type="domain" description="ABC transporter" evidence="5">
    <location>
        <begin position="6"/>
        <end position="230"/>
    </location>
</feature>
<dbReference type="PROSITE" id="PS00211">
    <property type="entry name" value="ABC_TRANSPORTER_1"/>
    <property type="match status" value="1"/>
</dbReference>
<dbReference type="Pfam" id="PF00005">
    <property type="entry name" value="ABC_tran"/>
    <property type="match status" value="1"/>
</dbReference>
<name>A0A6N9I438_9LACO</name>
<evidence type="ECO:0000313" key="6">
    <source>
        <dbReference type="EMBL" id="MYV17609.1"/>
    </source>
</evidence>
<dbReference type="Gene3D" id="3.40.50.300">
    <property type="entry name" value="P-loop containing nucleotide triphosphate hydrolases"/>
    <property type="match status" value="1"/>
</dbReference>
<comment type="caution">
    <text evidence="6">The sequence shown here is derived from an EMBL/GenBank/DDBJ whole genome shotgun (WGS) entry which is preliminary data.</text>
</comment>
<protein>
    <submittedName>
        <fullName evidence="6">ATP-binding cassette domain-containing protein</fullName>
    </submittedName>
</protein>
<evidence type="ECO:0000256" key="4">
    <source>
        <dbReference type="ARBA" id="ARBA00022840"/>
    </source>
</evidence>
<accession>A0A6N9I438</accession>
<dbReference type="RefSeq" id="WP_161003981.1">
    <property type="nucleotide sequence ID" value="NZ_WEZQ01000017.1"/>
</dbReference>
<evidence type="ECO:0000313" key="7">
    <source>
        <dbReference type="Proteomes" id="UP000449209"/>
    </source>
</evidence>
<dbReference type="SMART" id="SM00382">
    <property type="entry name" value="AAA"/>
    <property type="match status" value="1"/>
</dbReference>
<organism evidence="6 7">
    <name type="scientific">Furfurilactobacillus milii</name>
    <dbReference type="NCBI Taxonomy" id="2888272"/>
    <lineage>
        <taxon>Bacteria</taxon>
        <taxon>Bacillati</taxon>
        <taxon>Bacillota</taxon>
        <taxon>Bacilli</taxon>
        <taxon>Lactobacillales</taxon>
        <taxon>Lactobacillaceae</taxon>
        <taxon>Furfurilactobacillus</taxon>
    </lineage>
</organism>
<evidence type="ECO:0000259" key="5">
    <source>
        <dbReference type="PROSITE" id="PS50893"/>
    </source>
</evidence>
<dbReference type="Proteomes" id="UP000449209">
    <property type="component" value="Unassembled WGS sequence"/>
</dbReference>
<dbReference type="OrthoDB" id="9804819at2"/>
<keyword evidence="2" id="KW-0813">Transport</keyword>
<dbReference type="PROSITE" id="PS50893">
    <property type="entry name" value="ABC_TRANSPORTER_2"/>
    <property type="match status" value="1"/>
</dbReference>